<sequence length="99" mass="11121">CRFFDKGVVCYWLPHINGDVGKYVVKDILGLYRAYTGWAADKSDTDLMINWGIFSTKSSPLACQNISQYTGELNELPHDVSNSMDQPEGEVKLWALSSN</sequence>
<keyword evidence="2" id="KW-1185">Reference proteome</keyword>
<dbReference type="Proteomes" id="UP001165960">
    <property type="component" value="Unassembled WGS sequence"/>
</dbReference>
<evidence type="ECO:0000313" key="2">
    <source>
        <dbReference type="Proteomes" id="UP001165960"/>
    </source>
</evidence>
<gene>
    <name evidence="1" type="ORF">DSO57_1031746</name>
</gene>
<name>A0ACC2TBD1_9FUNG</name>
<reference evidence="1" key="1">
    <citation type="submission" date="2022-04" db="EMBL/GenBank/DDBJ databases">
        <title>Genome of the entomopathogenic fungus Entomophthora muscae.</title>
        <authorList>
            <person name="Elya C."/>
            <person name="Lovett B.R."/>
            <person name="Lee E."/>
            <person name="Macias A.M."/>
            <person name="Hajek A.E."/>
            <person name="De Bivort B.L."/>
            <person name="Kasson M.T."/>
            <person name="De Fine Licht H.H."/>
            <person name="Stajich J.E."/>
        </authorList>
    </citation>
    <scope>NUCLEOTIDE SEQUENCE</scope>
    <source>
        <strain evidence="1">Berkeley</strain>
    </source>
</reference>
<protein>
    <submittedName>
        <fullName evidence="1">Uncharacterized protein</fullName>
    </submittedName>
</protein>
<comment type="caution">
    <text evidence="1">The sequence shown here is derived from an EMBL/GenBank/DDBJ whole genome shotgun (WGS) entry which is preliminary data.</text>
</comment>
<dbReference type="EMBL" id="QTSX02003071">
    <property type="protein sequence ID" value="KAJ9071994.1"/>
    <property type="molecule type" value="Genomic_DNA"/>
</dbReference>
<accession>A0ACC2TBD1</accession>
<organism evidence="1 2">
    <name type="scientific">Entomophthora muscae</name>
    <dbReference type="NCBI Taxonomy" id="34485"/>
    <lineage>
        <taxon>Eukaryota</taxon>
        <taxon>Fungi</taxon>
        <taxon>Fungi incertae sedis</taxon>
        <taxon>Zoopagomycota</taxon>
        <taxon>Entomophthoromycotina</taxon>
        <taxon>Entomophthoromycetes</taxon>
        <taxon>Entomophthorales</taxon>
        <taxon>Entomophthoraceae</taxon>
        <taxon>Entomophthora</taxon>
    </lineage>
</organism>
<evidence type="ECO:0000313" key="1">
    <source>
        <dbReference type="EMBL" id="KAJ9071994.1"/>
    </source>
</evidence>
<proteinExistence type="predicted"/>
<feature type="non-terminal residue" evidence="1">
    <location>
        <position position="1"/>
    </location>
</feature>